<reference evidence="2" key="1">
    <citation type="submission" date="2021-05" db="EMBL/GenBank/DDBJ databases">
        <title>The genome of the haptophyte Pavlova lutheri (Diacronema luteri, Pavlovales) - a model for lipid biosynthesis in eukaryotic algae.</title>
        <authorList>
            <person name="Hulatt C.J."/>
            <person name="Posewitz M.C."/>
        </authorList>
    </citation>
    <scope>NUCLEOTIDE SEQUENCE</scope>
    <source>
        <strain evidence="2">NIVA-4/92</strain>
    </source>
</reference>
<accession>A0A8J6CA87</accession>
<evidence type="ECO:0000256" key="1">
    <source>
        <dbReference type="SAM" id="MobiDB-lite"/>
    </source>
</evidence>
<dbReference type="AlphaFoldDB" id="A0A8J6CA87"/>
<feature type="compositionally biased region" description="Low complexity" evidence="1">
    <location>
        <begin position="54"/>
        <end position="68"/>
    </location>
</feature>
<comment type="caution">
    <text evidence="2">The sequence shown here is derived from an EMBL/GenBank/DDBJ whole genome shotgun (WGS) entry which is preliminary data.</text>
</comment>
<evidence type="ECO:0000313" key="3">
    <source>
        <dbReference type="Proteomes" id="UP000751190"/>
    </source>
</evidence>
<name>A0A8J6CA87_DIALT</name>
<proteinExistence type="predicted"/>
<dbReference type="EMBL" id="JAGTXO010000006">
    <property type="protein sequence ID" value="KAG8467347.1"/>
    <property type="molecule type" value="Genomic_DNA"/>
</dbReference>
<organism evidence="2 3">
    <name type="scientific">Diacronema lutheri</name>
    <name type="common">Unicellular marine alga</name>
    <name type="synonym">Monochrysis lutheri</name>
    <dbReference type="NCBI Taxonomy" id="2081491"/>
    <lineage>
        <taxon>Eukaryota</taxon>
        <taxon>Haptista</taxon>
        <taxon>Haptophyta</taxon>
        <taxon>Pavlovophyceae</taxon>
        <taxon>Pavlovales</taxon>
        <taxon>Pavlovaceae</taxon>
        <taxon>Diacronema</taxon>
    </lineage>
</organism>
<feature type="region of interest" description="Disordered" evidence="1">
    <location>
        <begin position="1"/>
        <end position="68"/>
    </location>
</feature>
<gene>
    <name evidence="2" type="ORF">KFE25_000663</name>
</gene>
<protein>
    <submittedName>
        <fullName evidence="2">Uncharacterized protein</fullName>
    </submittedName>
</protein>
<sequence>MGAGSERWVPEGWRPSSALPSARLAFGPPSRDDAHAHPASSGDFARAHARRPRGAAPAPHQQLSRLSAEAAAQLAAELARLSSAHGTRIRPPGEAFLTTQPRTMRRERAVARSVPGEGARAAAAPWDAPTEPSRPSSAFVSISRSDRLLALGRGGVFAGMPPRLTSHAARLRCDDDGYVGFSRAARAPDGVRGRAPLGRAPFVAAALGDRGGATRLQSTRRVLHMLLGAPAGEREFLRAAELGLLESRVGTWR</sequence>
<feature type="region of interest" description="Disordered" evidence="1">
    <location>
        <begin position="110"/>
        <end position="138"/>
    </location>
</feature>
<keyword evidence="3" id="KW-1185">Reference proteome</keyword>
<dbReference type="Proteomes" id="UP000751190">
    <property type="component" value="Unassembled WGS sequence"/>
</dbReference>
<evidence type="ECO:0000313" key="2">
    <source>
        <dbReference type="EMBL" id="KAG8467347.1"/>
    </source>
</evidence>